<dbReference type="Proteomes" id="UP000594132">
    <property type="component" value="Segment"/>
</dbReference>
<dbReference type="EMBL" id="MT774387">
    <property type="protein sequence ID" value="QOR59165.1"/>
    <property type="molecule type" value="Genomic_DNA"/>
</dbReference>
<name>A0A7M1RXI6_9CAUD</name>
<accession>A0A7M1RXI6</accession>
<keyword evidence="1" id="KW-0413">Isomerase</keyword>
<proteinExistence type="predicted"/>
<protein>
    <submittedName>
        <fullName evidence="1">Muconolactone isomerase</fullName>
    </submittedName>
</protein>
<dbReference type="GeneID" id="65129686"/>
<dbReference type="RefSeq" id="YP_010111323.1">
    <property type="nucleotide sequence ID" value="NC_055880.1"/>
</dbReference>
<keyword evidence="2" id="KW-1185">Reference proteome</keyword>
<organism evidence="1 2">
    <name type="scientific">uncultured phage cr111_1</name>
    <dbReference type="NCBI Taxonomy" id="2772071"/>
    <lineage>
        <taxon>Viruses</taxon>
        <taxon>Duplodnaviria</taxon>
        <taxon>Heunggongvirae</taxon>
        <taxon>Uroviricota</taxon>
        <taxon>Caudoviricetes</taxon>
        <taxon>Crassvirales</taxon>
        <taxon>Steigviridae</taxon>
        <taxon>Asinivirinae</taxon>
        <taxon>Lahndsivirus</taxon>
        <taxon>Lahndsivirus rarus</taxon>
    </lineage>
</organism>
<reference evidence="1 2" key="1">
    <citation type="submission" date="2020-07" db="EMBL/GenBank/DDBJ databases">
        <title>Taxonomic proposal: Crassvirales, a new order of highly abundant and diverse bacterial viruses.</title>
        <authorList>
            <person name="Shkoporov A.N."/>
            <person name="Stockdale S.R."/>
            <person name="Guerin E."/>
            <person name="Ross R.P."/>
            <person name="Hill C."/>
        </authorList>
    </citation>
    <scope>NUCLEOTIDE SEQUENCE [LARGE SCALE GENOMIC DNA]</scope>
</reference>
<dbReference type="GO" id="GO:0016853">
    <property type="term" value="F:isomerase activity"/>
    <property type="evidence" value="ECO:0007669"/>
    <property type="project" value="UniProtKB-KW"/>
</dbReference>
<evidence type="ECO:0000313" key="2">
    <source>
        <dbReference type="Proteomes" id="UP000594132"/>
    </source>
</evidence>
<sequence length="89" mass="10123">MEEIITLKSREYQNHLKKLKSAKGLESTTYLLKVEHPTLYREDDDSGKIIAIEPRGGPELRVGTTLEGAGEIQYIDYILGYGYTVTFKQ</sequence>
<dbReference type="KEGG" id="vg:65129686"/>
<evidence type="ECO:0000313" key="1">
    <source>
        <dbReference type="EMBL" id="QOR59165.1"/>
    </source>
</evidence>